<gene>
    <name evidence="5" type="ORF">H7C19_29190</name>
</gene>
<dbReference type="InterPro" id="IPR003313">
    <property type="entry name" value="AraC-bd"/>
</dbReference>
<keyword evidence="3" id="KW-0804">Transcription</keyword>
<evidence type="ECO:0000256" key="1">
    <source>
        <dbReference type="ARBA" id="ARBA00023015"/>
    </source>
</evidence>
<dbReference type="Gene3D" id="1.10.10.60">
    <property type="entry name" value="Homeodomain-like"/>
    <property type="match status" value="2"/>
</dbReference>
<dbReference type="AlphaFoldDB" id="A0A7X0RW43"/>
<proteinExistence type="predicted"/>
<feature type="domain" description="HTH araC/xylS-type" evidence="4">
    <location>
        <begin position="191"/>
        <end position="289"/>
    </location>
</feature>
<dbReference type="InterPro" id="IPR018062">
    <property type="entry name" value="HTH_AraC-typ_CS"/>
</dbReference>
<evidence type="ECO:0000259" key="4">
    <source>
        <dbReference type="PROSITE" id="PS01124"/>
    </source>
</evidence>
<keyword evidence="6" id="KW-1185">Reference proteome</keyword>
<keyword evidence="2" id="KW-0238">DNA-binding</keyword>
<dbReference type="Gene3D" id="2.60.120.10">
    <property type="entry name" value="Jelly Rolls"/>
    <property type="match status" value="1"/>
</dbReference>
<dbReference type="Proteomes" id="UP000547209">
    <property type="component" value="Unassembled WGS sequence"/>
</dbReference>
<evidence type="ECO:0000313" key="6">
    <source>
        <dbReference type="Proteomes" id="UP000547209"/>
    </source>
</evidence>
<reference evidence="5 6" key="1">
    <citation type="submission" date="2020-08" db="EMBL/GenBank/DDBJ databases">
        <title>Cohnella phylogeny.</title>
        <authorList>
            <person name="Dunlap C."/>
        </authorList>
    </citation>
    <scope>NUCLEOTIDE SEQUENCE [LARGE SCALE GENOMIC DNA]</scope>
    <source>
        <strain evidence="5 6">DSM 28246</strain>
    </source>
</reference>
<sequence>MAHGGGLFHAEWLDGEYRPRVHAYYFKQWSAYDMAYHAHDSTEIMYVMSDSCRVVLHTGEGRHESVALKKGEFIILNANVPHRLQVDKTCRMLNVEFGLTPSQGVIPSLRRLAAEDAPLVGLIRAPDPYLVLSDPDEVYHTLKSLVLELDLQSADAGMLAQLLLAQLLVRIARLRSAQIESGLPAADWYVRQTMAFMQQNYDRDIQVKDIAGAVNLHPSYLQRIFRAHSGQTLTEYLTAHRMEKAKMLLLHTDIPVADISEYVGVASRQYFHVLFKKYTGRTPVSFRQSVATQSWQGES</sequence>
<dbReference type="InterPro" id="IPR050204">
    <property type="entry name" value="AraC_XylS_family_regulators"/>
</dbReference>
<evidence type="ECO:0000313" key="5">
    <source>
        <dbReference type="EMBL" id="MBB6674762.1"/>
    </source>
</evidence>
<dbReference type="InterPro" id="IPR011051">
    <property type="entry name" value="RmlC_Cupin_sf"/>
</dbReference>
<dbReference type="Pfam" id="PF12833">
    <property type="entry name" value="HTH_18"/>
    <property type="match status" value="1"/>
</dbReference>
<dbReference type="Pfam" id="PF02311">
    <property type="entry name" value="AraC_binding"/>
    <property type="match status" value="1"/>
</dbReference>
<evidence type="ECO:0000256" key="2">
    <source>
        <dbReference type="ARBA" id="ARBA00023125"/>
    </source>
</evidence>
<comment type="caution">
    <text evidence="5">The sequence shown here is derived from an EMBL/GenBank/DDBJ whole genome shotgun (WGS) entry which is preliminary data.</text>
</comment>
<protein>
    <submittedName>
        <fullName evidence="5">Helix-turn-helix transcriptional regulator</fullName>
    </submittedName>
</protein>
<dbReference type="RefSeq" id="WP_185672625.1">
    <property type="nucleotide sequence ID" value="NZ_JACJVP010000055.1"/>
</dbReference>
<keyword evidence="1" id="KW-0805">Transcription regulation</keyword>
<dbReference type="EMBL" id="JACJVP010000055">
    <property type="protein sequence ID" value="MBB6674762.1"/>
    <property type="molecule type" value="Genomic_DNA"/>
</dbReference>
<dbReference type="GO" id="GO:0003700">
    <property type="term" value="F:DNA-binding transcription factor activity"/>
    <property type="evidence" value="ECO:0007669"/>
    <property type="project" value="InterPro"/>
</dbReference>
<organism evidence="5 6">
    <name type="scientific">Cohnella nanjingensis</name>
    <dbReference type="NCBI Taxonomy" id="1387779"/>
    <lineage>
        <taxon>Bacteria</taxon>
        <taxon>Bacillati</taxon>
        <taxon>Bacillota</taxon>
        <taxon>Bacilli</taxon>
        <taxon>Bacillales</taxon>
        <taxon>Paenibacillaceae</taxon>
        <taxon>Cohnella</taxon>
    </lineage>
</organism>
<dbReference type="InterPro" id="IPR018060">
    <property type="entry name" value="HTH_AraC"/>
</dbReference>
<dbReference type="SUPFAM" id="SSF51182">
    <property type="entry name" value="RmlC-like cupins"/>
    <property type="match status" value="1"/>
</dbReference>
<evidence type="ECO:0000256" key="3">
    <source>
        <dbReference type="ARBA" id="ARBA00023163"/>
    </source>
</evidence>
<dbReference type="InterPro" id="IPR014710">
    <property type="entry name" value="RmlC-like_jellyroll"/>
</dbReference>
<dbReference type="PANTHER" id="PTHR46796">
    <property type="entry name" value="HTH-TYPE TRANSCRIPTIONAL ACTIVATOR RHAS-RELATED"/>
    <property type="match status" value="1"/>
</dbReference>
<dbReference type="SMART" id="SM00342">
    <property type="entry name" value="HTH_ARAC"/>
    <property type="match status" value="1"/>
</dbReference>
<name>A0A7X0RW43_9BACL</name>
<dbReference type="PROSITE" id="PS00041">
    <property type="entry name" value="HTH_ARAC_FAMILY_1"/>
    <property type="match status" value="1"/>
</dbReference>
<accession>A0A7X0RW43</accession>
<dbReference type="InterPro" id="IPR009057">
    <property type="entry name" value="Homeodomain-like_sf"/>
</dbReference>
<dbReference type="SUPFAM" id="SSF46689">
    <property type="entry name" value="Homeodomain-like"/>
    <property type="match status" value="2"/>
</dbReference>
<dbReference type="GO" id="GO:0043565">
    <property type="term" value="F:sequence-specific DNA binding"/>
    <property type="evidence" value="ECO:0007669"/>
    <property type="project" value="InterPro"/>
</dbReference>
<dbReference type="PROSITE" id="PS01124">
    <property type="entry name" value="HTH_ARAC_FAMILY_2"/>
    <property type="match status" value="1"/>
</dbReference>